<dbReference type="AlphaFoldDB" id="A0A8D9ENZ7"/>
<organism evidence="2">
    <name type="scientific">Cacopsylla melanoneura</name>
    <dbReference type="NCBI Taxonomy" id="428564"/>
    <lineage>
        <taxon>Eukaryota</taxon>
        <taxon>Metazoa</taxon>
        <taxon>Ecdysozoa</taxon>
        <taxon>Arthropoda</taxon>
        <taxon>Hexapoda</taxon>
        <taxon>Insecta</taxon>
        <taxon>Pterygota</taxon>
        <taxon>Neoptera</taxon>
        <taxon>Paraneoptera</taxon>
        <taxon>Hemiptera</taxon>
        <taxon>Sternorrhyncha</taxon>
        <taxon>Psylloidea</taxon>
        <taxon>Psyllidae</taxon>
        <taxon>Psyllinae</taxon>
        <taxon>Cacopsylla</taxon>
    </lineage>
</organism>
<evidence type="ECO:0000313" key="2">
    <source>
        <dbReference type="EMBL" id="CAG6758745.1"/>
    </source>
</evidence>
<proteinExistence type="predicted"/>
<feature type="region of interest" description="Disordered" evidence="1">
    <location>
        <begin position="1"/>
        <end position="21"/>
    </location>
</feature>
<accession>A0A8D9ENZ7</accession>
<name>A0A8D9ENZ7_9HEMI</name>
<evidence type="ECO:0000256" key="1">
    <source>
        <dbReference type="SAM" id="MobiDB-lite"/>
    </source>
</evidence>
<dbReference type="EMBL" id="HBUF01550435">
    <property type="protein sequence ID" value="CAG6758745.1"/>
    <property type="molecule type" value="Transcribed_RNA"/>
</dbReference>
<sequence length="109" mass="12020">MLGFIQATNRSNASTATRDSSPRSIYAFTKQCIRERRRLCARRAVKRSLGGTRCGVTPAVILGRDRTGATSAVKRSLSSPRCRYTSDCTRGRDPIRAMCAARRSSHALQ</sequence>
<protein>
    <submittedName>
        <fullName evidence="2">Uncharacterized protein</fullName>
    </submittedName>
</protein>
<reference evidence="2" key="1">
    <citation type="submission" date="2021-05" db="EMBL/GenBank/DDBJ databases">
        <authorList>
            <person name="Alioto T."/>
            <person name="Alioto T."/>
            <person name="Gomez Garrido J."/>
        </authorList>
    </citation>
    <scope>NUCLEOTIDE SEQUENCE</scope>
</reference>